<comment type="similarity">
    <text evidence="1 4">Belongs to the universal ribosomal protein uS9 family.</text>
</comment>
<dbReference type="GO" id="GO:0006412">
    <property type="term" value="P:translation"/>
    <property type="evidence" value="ECO:0007669"/>
    <property type="project" value="InterPro"/>
</dbReference>
<dbReference type="Pfam" id="PF00380">
    <property type="entry name" value="Ribosomal_S9"/>
    <property type="match status" value="1"/>
</dbReference>
<proteinExistence type="inferred from homology"/>
<dbReference type="AlphaFoldDB" id="A0A1F5Z6M4"/>
<dbReference type="InterPro" id="IPR014721">
    <property type="entry name" value="Ribsml_uS5_D2-typ_fold_subgr"/>
</dbReference>
<dbReference type="Gene3D" id="3.30.230.10">
    <property type="match status" value="1"/>
</dbReference>
<dbReference type="InterPro" id="IPR020568">
    <property type="entry name" value="Ribosomal_Su5_D2-typ_SF"/>
</dbReference>
<dbReference type="PANTHER" id="PTHR21569:SF1">
    <property type="entry name" value="SMALL RIBOSOMAL SUBUNIT PROTEIN US9M"/>
    <property type="match status" value="1"/>
</dbReference>
<dbReference type="GO" id="GO:0022627">
    <property type="term" value="C:cytosolic small ribosomal subunit"/>
    <property type="evidence" value="ECO:0007669"/>
    <property type="project" value="TreeGrafter"/>
</dbReference>
<gene>
    <name evidence="7" type="ORF">A2777_01405</name>
</gene>
<dbReference type="PROSITE" id="PS00360">
    <property type="entry name" value="RIBOSOMAL_S9"/>
    <property type="match status" value="1"/>
</dbReference>
<dbReference type="Proteomes" id="UP000177354">
    <property type="component" value="Unassembled WGS sequence"/>
</dbReference>
<evidence type="ECO:0000313" key="8">
    <source>
        <dbReference type="Proteomes" id="UP000177354"/>
    </source>
</evidence>
<evidence type="ECO:0000256" key="2">
    <source>
        <dbReference type="ARBA" id="ARBA00022980"/>
    </source>
</evidence>
<dbReference type="InterPro" id="IPR023035">
    <property type="entry name" value="Ribosomal_uS9_bac/plastid"/>
</dbReference>
<evidence type="ECO:0000256" key="1">
    <source>
        <dbReference type="ARBA" id="ARBA00005251"/>
    </source>
</evidence>
<evidence type="ECO:0000313" key="7">
    <source>
        <dbReference type="EMBL" id="OGG08025.1"/>
    </source>
</evidence>
<evidence type="ECO:0000256" key="4">
    <source>
        <dbReference type="RuleBase" id="RU003815"/>
    </source>
</evidence>
<dbReference type="SUPFAM" id="SSF54211">
    <property type="entry name" value="Ribosomal protein S5 domain 2-like"/>
    <property type="match status" value="1"/>
</dbReference>
<keyword evidence="2 4" id="KW-0689">Ribosomal protein</keyword>
<comment type="caution">
    <text evidence="7">The sequence shown here is derived from an EMBL/GenBank/DDBJ whole genome shotgun (WGS) entry which is preliminary data.</text>
</comment>
<feature type="region of interest" description="Disordered" evidence="6">
    <location>
        <begin position="135"/>
        <end position="161"/>
    </location>
</feature>
<evidence type="ECO:0000256" key="5">
    <source>
        <dbReference type="RuleBase" id="RU003816"/>
    </source>
</evidence>
<keyword evidence="3 4" id="KW-0687">Ribonucleoprotein</keyword>
<dbReference type="GO" id="GO:0003735">
    <property type="term" value="F:structural constituent of ribosome"/>
    <property type="evidence" value="ECO:0007669"/>
    <property type="project" value="InterPro"/>
</dbReference>
<dbReference type="InterPro" id="IPR020574">
    <property type="entry name" value="Ribosomal_uS9_CS"/>
</dbReference>
<accession>A0A1F5Z6M4</accession>
<organism evidence="7 8">
    <name type="scientific">Candidatus Gottesmanbacteria bacterium RIFCSPHIGHO2_01_FULL_40_15</name>
    <dbReference type="NCBI Taxonomy" id="1798376"/>
    <lineage>
        <taxon>Bacteria</taxon>
        <taxon>Candidatus Gottesmaniibacteriota</taxon>
    </lineage>
</organism>
<protein>
    <recommendedName>
        <fullName evidence="5">30S ribosomal protein S9</fullName>
    </recommendedName>
</protein>
<dbReference type="PANTHER" id="PTHR21569">
    <property type="entry name" value="RIBOSOMAL PROTEIN S9"/>
    <property type="match status" value="1"/>
</dbReference>
<evidence type="ECO:0000256" key="3">
    <source>
        <dbReference type="ARBA" id="ARBA00023274"/>
    </source>
</evidence>
<dbReference type="InterPro" id="IPR000754">
    <property type="entry name" value="Ribosomal_uS9"/>
</dbReference>
<evidence type="ECO:0000256" key="6">
    <source>
        <dbReference type="SAM" id="MobiDB-lite"/>
    </source>
</evidence>
<name>A0A1F5Z6M4_9BACT</name>
<dbReference type="EMBL" id="MFJF01000005">
    <property type="protein sequence ID" value="OGG08025.1"/>
    <property type="molecule type" value="Genomic_DNA"/>
</dbReference>
<sequence length="161" mass="18227">MPKKIEEKKEKKEKKVKVDEFFHAVGRRKESTARIRLYPAGNGKVTVGTLTVKKGEVFINSRPAEEYFTGLASRKIYLEPFRTTNTVGRFAVTARVSGGGLNGQLGAFIHGVSRALLQIDKEKFRPILRKKGFLTRDPRMRERRKAGLAQSARAKKQSPKR</sequence>
<dbReference type="GO" id="GO:0003723">
    <property type="term" value="F:RNA binding"/>
    <property type="evidence" value="ECO:0007669"/>
    <property type="project" value="TreeGrafter"/>
</dbReference>
<dbReference type="NCBIfam" id="NF001099">
    <property type="entry name" value="PRK00132.1"/>
    <property type="match status" value="1"/>
</dbReference>
<reference evidence="7 8" key="1">
    <citation type="journal article" date="2016" name="Nat. Commun.">
        <title>Thousands of microbial genomes shed light on interconnected biogeochemical processes in an aquifer system.</title>
        <authorList>
            <person name="Anantharaman K."/>
            <person name="Brown C.T."/>
            <person name="Hug L.A."/>
            <person name="Sharon I."/>
            <person name="Castelle C.J."/>
            <person name="Probst A.J."/>
            <person name="Thomas B.C."/>
            <person name="Singh A."/>
            <person name="Wilkins M.J."/>
            <person name="Karaoz U."/>
            <person name="Brodie E.L."/>
            <person name="Williams K.H."/>
            <person name="Hubbard S.S."/>
            <person name="Banfield J.F."/>
        </authorList>
    </citation>
    <scope>NUCLEOTIDE SEQUENCE [LARGE SCALE GENOMIC DNA]</scope>
</reference>